<feature type="transmembrane region" description="Helical" evidence="1">
    <location>
        <begin position="88"/>
        <end position="110"/>
    </location>
</feature>
<keyword evidence="3" id="KW-1185">Reference proteome</keyword>
<keyword evidence="1" id="KW-0472">Membrane</keyword>
<accession>A0A1I1SJ07</accession>
<evidence type="ECO:0000313" key="2">
    <source>
        <dbReference type="EMBL" id="SFD46421.1"/>
    </source>
</evidence>
<dbReference type="AlphaFoldDB" id="A0A1I1SJ07"/>
<feature type="transmembrane region" description="Helical" evidence="1">
    <location>
        <begin position="44"/>
        <end position="62"/>
    </location>
</feature>
<dbReference type="STRING" id="54.SAMN02745121_00066"/>
<evidence type="ECO:0000256" key="1">
    <source>
        <dbReference type="SAM" id="Phobius"/>
    </source>
</evidence>
<protein>
    <submittedName>
        <fullName evidence="2">Uncharacterized protein</fullName>
    </submittedName>
</protein>
<feature type="transmembrane region" description="Helical" evidence="1">
    <location>
        <begin position="209"/>
        <end position="230"/>
    </location>
</feature>
<dbReference type="EMBL" id="FOMX01000002">
    <property type="protein sequence ID" value="SFD46421.1"/>
    <property type="molecule type" value="Genomic_DNA"/>
</dbReference>
<feature type="transmembrane region" description="Helical" evidence="1">
    <location>
        <begin position="155"/>
        <end position="174"/>
    </location>
</feature>
<gene>
    <name evidence="2" type="ORF">SAMN02745121_00066</name>
</gene>
<sequence>MSILAAVRRHFTTPVLRRRWFVLLFTLGLTTQPLFGALGYEGALVLTPVISLFALAVGVDAVRDTRQAHLADPHAMSLQTPGERLRLLFLRGLGDLCSLLTLALGAFILANFWQVNCDLPGGLLWFLVLPTASGLLGLVAGLWGGVLADRRGVQLLLAGVPLVFSLVLGLWRIYVDPVVYAIDPFWGYFAGPLYDEAIPITARLWWFRAYNFLVAGAALALLSLTLGPGLKVRLRGVSLRRAPFTVAALFACLLPGTLLGVFAAENGFHATEASLATALPRTRVTDHFVIHYAANSAAARDIDLLAAEHEFAWHRLAAQIGREPRAPVHSFVFPTPELKRAWIGAGNTEVAPPWRGHIYLNEQAFPHRVLHHELAHVFSYTVGEPLFGTSSAVSWRGLRVNLALIEGFATAFAPRSESGLDLHDQAAILDRLELRPVLGDIMGLGFWGKSSRRAYTAAGSFCRWLIDTRGVEPFLRLYGTAGDFELAYGTSLEALEVEWLAFLRARPLRARDIEALRQRFKQRPIFQRPCAHRAADLLAEANLAHHRGAEVQRIDLLRDLCSIEPEQPEHRLLLAQAEAQAGMQEAAAATLAELSRVNDLTDTIAALVDERLGDLALARFDLPVALTYYDRALTRGLGDNQVRQLQIKRMGAADPALAPRVLAYFDPFEPNPEHPSEAVLRLYAAEQIAALPRYAPLGGYLLGRQLLNVQQGAAAIEPLQRALHPEDDEHPLATSELRRGAMLMLLEAQTRARNYDAAARVLAELQEDPDADSGLRLDAALWTERLEFLRTYLP</sequence>
<name>A0A1I1SJ07_9BACT</name>
<keyword evidence="1" id="KW-0812">Transmembrane</keyword>
<keyword evidence="1" id="KW-1133">Transmembrane helix</keyword>
<evidence type="ECO:0000313" key="3">
    <source>
        <dbReference type="Proteomes" id="UP000199400"/>
    </source>
</evidence>
<reference evidence="3" key="1">
    <citation type="submission" date="2016-10" db="EMBL/GenBank/DDBJ databases">
        <authorList>
            <person name="Varghese N."/>
            <person name="Submissions S."/>
        </authorList>
    </citation>
    <scope>NUCLEOTIDE SEQUENCE [LARGE SCALE GENOMIC DNA]</scope>
    <source>
        <strain evidence="3">ATCC 25963</strain>
    </source>
</reference>
<dbReference type="RefSeq" id="WP_096333165.1">
    <property type="nucleotide sequence ID" value="NZ_FOMX01000002.1"/>
</dbReference>
<feature type="transmembrane region" description="Helical" evidence="1">
    <location>
        <begin position="20"/>
        <end position="38"/>
    </location>
</feature>
<organism evidence="2 3">
    <name type="scientific">Nannocystis exedens</name>
    <dbReference type="NCBI Taxonomy" id="54"/>
    <lineage>
        <taxon>Bacteria</taxon>
        <taxon>Pseudomonadati</taxon>
        <taxon>Myxococcota</taxon>
        <taxon>Polyangia</taxon>
        <taxon>Nannocystales</taxon>
        <taxon>Nannocystaceae</taxon>
        <taxon>Nannocystis</taxon>
    </lineage>
</organism>
<proteinExistence type="predicted"/>
<dbReference type="Proteomes" id="UP000199400">
    <property type="component" value="Unassembled WGS sequence"/>
</dbReference>
<feature type="transmembrane region" description="Helical" evidence="1">
    <location>
        <begin position="122"/>
        <end position="143"/>
    </location>
</feature>
<feature type="transmembrane region" description="Helical" evidence="1">
    <location>
        <begin position="242"/>
        <end position="264"/>
    </location>
</feature>